<accession>A0ABP7RX08</accession>
<sequence length="100" mass="10656">MMHCATLSLTLSGILGGRAQLPRVRQDFDPGMSFWSRKVWKAVGGLGEEGSSVAEAFDVHGDGREYVLQVGFRLSAVAAAGHAVPWANSLMVPSTPERTA</sequence>
<evidence type="ECO:0000313" key="2">
    <source>
        <dbReference type="Proteomes" id="UP001500456"/>
    </source>
</evidence>
<dbReference type="EMBL" id="BAAAZX010000014">
    <property type="protein sequence ID" value="GAA4003262.1"/>
    <property type="molecule type" value="Genomic_DNA"/>
</dbReference>
<reference evidence="2" key="1">
    <citation type="journal article" date="2019" name="Int. J. Syst. Evol. Microbiol.">
        <title>The Global Catalogue of Microorganisms (GCM) 10K type strain sequencing project: providing services to taxonomists for standard genome sequencing and annotation.</title>
        <authorList>
            <consortium name="The Broad Institute Genomics Platform"/>
            <consortium name="The Broad Institute Genome Sequencing Center for Infectious Disease"/>
            <person name="Wu L."/>
            <person name="Ma J."/>
        </authorList>
    </citation>
    <scope>NUCLEOTIDE SEQUENCE [LARGE SCALE GENOMIC DNA]</scope>
    <source>
        <strain evidence="2">JCM 16924</strain>
    </source>
</reference>
<proteinExistence type="predicted"/>
<protein>
    <submittedName>
        <fullName evidence="1">Uncharacterized protein</fullName>
    </submittedName>
</protein>
<comment type="caution">
    <text evidence="1">The sequence shown here is derived from an EMBL/GenBank/DDBJ whole genome shotgun (WGS) entry which is preliminary data.</text>
</comment>
<evidence type="ECO:0000313" key="1">
    <source>
        <dbReference type="EMBL" id="GAA4003262.1"/>
    </source>
</evidence>
<gene>
    <name evidence="1" type="ORF">GCM10022232_47890</name>
</gene>
<name>A0ABP7RX08_9ACTN</name>
<dbReference type="Proteomes" id="UP001500456">
    <property type="component" value="Unassembled WGS sequence"/>
</dbReference>
<keyword evidence="2" id="KW-1185">Reference proteome</keyword>
<organism evidence="1 2">
    <name type="scientific">Streptomyces plumbiresistens</name>
    <dbReference type="NCBI Taxonomy" id="511811"/>
    <lineage>
        <taxon>Bacteria</taxon>
        <taxon>Bacillati</taxon>
        <taxon>Actinomycetota</taxon>
        <taxon>Actinomycetes</taxon>
        <taxon>Kitasatosporales</taxon>
        <taxon>Streptomycetaceae</taxon>
        <taxon>Streptomyces</taxon>
    </lineage>
</organism>